<dbReference type="VEuPathDB" id="CryptoDB:Cvel_495"/>
<gene>
    <name evidence="3" type="ORF">Cvel_495</name>
</gene>
<name>A0A0G4FVE8_9ALVE</name>
<feature type="compositionally biased region" description="Acidic residues" evidence="2">
    <location>
        <begin position="330"/>
        <end position="340"/>
    </location>
</feature>
<feature type="compositionally biased region" description="Basic and acidic residues" evidence="2">
    <location>
        <begin position="87"/>
        <end position="105"/>
    </location>
</feature>
<evidence type="ECO:0000256" key="2">
    <source>
        <dbReference type="SAM" id="MobiDB-lite"/>
    </source>
</evidence>
<dbReference type="AlphaFoldDB" id="A0A0G4FVE8"/>
<feature type="compositionally biased region" description="Low complexity" evidence="2">
    <location>
        <begin position="449"/>
        <end position="461"/>
    </location>
</feature>
<dbReference type="EMBL" id="CDMZ01000662">
    <property type="protein sequence ID" value="CEM18997.1"/>
    <property type="molecule type" value="Genomic_DNA"/>
</dbReference>
<feature type="region of interest" description="Disordered" evidence="2">
    <location>
        <begin position="87"/>
        <end position="118"/>
    </location>
</feature>
<keyword evidence="1" id="KW-0175">Coiled coil</keyword>
<evidence type="ECO:0000313" key="3">
    <source>
        <dbReference type="EMBL" id="CEM18997.1"/>
    </source>
</evidence>
<protein>
    <submittedName>
        <fullName evidence="3">Uncharacterized protein</fullName>
    </submittedName>
</protein>
<feature type="compositionally biased region" description="Gly residues" evidence="2">
    <location>
        <begin position="436"/>
        <end position="448"/>
    </location>
</feature>
<feature type="compositionally biased region" description="Basic and acidic residues" evidence="2">
    <location>
        <begin position="138"/>
        <end position="149"/>
    </location>
</feature>
<feature type="region of interest" description="Disordered" evidence="2">
    <location>
        <begin position="313"/>
        <end position="547"/>
    </location>
</feature>
<feature type="compositionally biased region" description="Basic and acidic residues" evidence="2">
    <location>
        <begin position="365"/>
        <end position="378"/>
    </location>
</feature>
<sequence length="547" mass="59496">MDDSDDPSLSEAKESALQKLNAFSSGGGRRGDDDDEDLSFPSPSSHGGVTLSVSELQALSKEMQQLYTEREKLKLLQSKMADLREDLAQTKHQLSEREKELRQEQQKNSLAKESNERLRSTVDELQQLLQAQKGRANRAIEELDHERMLTDAITPRGFTSVTPRGGGAGGISGGSQEPPSSNLADELSGLGGRTRDTEDREREEDNGGRRQTAVSSSSSSSMSPPKASQQANSQQQNSKRREEMLSMQKAFADQAEASVAYFRVEVEHQDIEIEKFHKEVRRLEAKIREERRLQAIPEESPGPFSWFCTGRSKPAASGKVGGRSRAAEDYFGEDSEEEEFVSSNAATKKRYSSSPGKLSTTPESVRMERERERERALEGIRAGGTYSGDEFGSRPRSVAGSGVGGGASRSGRVSPASGSESPMSRSDMSAEEEGGARGGGGRHGGNGNRGRSSSFGSSASDESFRDHEGGGEAVEYDEDEGIEEEEDRRPRKGDRGGGRDREKGRSQKDRGGHGREDKVTSSPQGVRSRGERERPTKGGRGGVVRGN</sequence>
<feature type="compositionally biased region" description="Polar residues" evidence="2">
    <location>
        <begin position="352"/>
        <end position="362"/>
    </location>
</feature>
<feature type="compositionally biased region" description="Low complexity" evidence="2">
    <location>
        <begin position="215"/>
        <end position="237"/>
    </location>
</feature>
<feature type="compositionally biased region" description="Basic and acidic residues" evidence="2">
    <location>
        <begin position="193"/>
        <end position="208"/>
    </location>
</feature>
<organism evidence="3">
    <name type="scientific">Chromera velia CCMP2878</name>
    <dbReference type="NCBI Taxonomy" id="1169474"/>
    <lineage>
        <taxon>Eukaryota</taxon>
        <taxon>Sar</taxon>
        <taxon>Alveolata</taxon>
        <taxon>Colpodellida</taxon>
        <taxon>Chromeraceae</taxon>
        <taxon>Chromera</taxon>
    </lineage>
</organism>
<evidence type="ECO:0000256" key="1">
    <source>
        <dbReference type="SAM" id="Coils"/>
    </source>
</evidence>
<feature type="compositionally biased region" description="Gly residues" evidence="2">
    <location>
        <begin position="538"/>
        <end position="547"/>
    </location>
</feature>
<reference evidence="3" key="1">
    <citation type="submission" date="2014-11" db="EMBL/GenBank/DDBJ databases">
        <authorList>
            <person name="Otto D Thomas"/>
            <person name="Naeem Raeece"/>
        </authorList>
    </citation>
    <scope>NUCLEOTIDE SEQUENCE</scope>
</reference>
<accession>A0A0G4FVE8</accession>
<feature type="coiled-coil region" evidence="1">
    <location>
        <begin position="266"/>
        <end position="293"/>
    </location>
</feature>
<feature type="region of interest" description="Disordered" evidence="2">
    <location>
        <begin position="1"/>
        <end position="49"/>
    </location>
</feature>
<feature type="compositionally biased region" description="Gly residues" evidence="2">
    <location>
        <begin position="164"/>
        <end position="173"/>
    </location>
</feature>
<feature type="compositionally biased region" description="Acidic residues" evidence="2">
    <location>
        <begin position="474"/>
        <end position="486"/>
    </location>
</feature>
<feature type="region of interest" description="Disordered" evidence="2">
    <location>
        <begin position="133"/>
        <end position="249"/>
    </location>
</feature>
<feature type="compositionally biased region" description="Low complexity" evidence="2">
    <location>
        <begin position="409"/>
        <end position="419"/>
    </location>
</feature>
<feature type="compositionally biased region" description="Basic and acidic residues" evidence="2">
    <location>
        <begin position="487"/>
        <end position="519"/>
    </location>
</feature>
<proteinExistence type="predicted"/>